<dbReference type="PANTHER" id="PTHR14790">
    <property type="entry name" value="RECQ-MEDIATED GENOME INSTABILITY PROTEIN 1 RMI1"/>
    <property type="match status" value="1"/>
</dbReference>
<dbReference type="GO" id="GO:0031422">
    <property type="term" value="C:RecQ family helicase-topoisomerase III complex"/>
    <property type="evidence" value="ECO:0007669"/>
    <property type="project" value="TreeGrafter"/>
</dbReference>
<dbReference type="WBParaSite" id="PSU_v2.g14684.t1">
    <property type="protein sequence ID" value="PSU_v2.g14684.t1"/>
    <property type="gene ID" value="PSU_v2.g14684"/>
</dbReference>
<evidence type="ECO:0000259" key="1">
    <source>
        <dbReference type="Pfam" id="PF16099"/>
    </source>
</evidence>
<evidence type="ECO:0000313" key="3">
    <source>
        <dbReference type="WBParaSite" id="PSU_v2.g14683.t1"/>
    </source>
</evidence>
<dbReference type="Pfam" id="PF16099">
    <property type="entry name" value="RMI1_C"/>
    <property type="match status" value="1"/>
</dbReference>
<reference evidence="3 4" key="1">
    <citation type="submission" date="2022-11" db="UniProtKB">
        <authorList>
            <consortium name="WormBaseParasite"/>
        </authorList>
    </citation>
    <scope>IDENTIFICATION</scope>
</reference>
<proteinExistence type="predicted"/>
<keyword evidence="2" id="KW-1185">Reference proteome</keyword>
<dbReference type="GO" id="GO:0000166">
    <property type="term" value="F:nucleotide binding"/>
    <property type="evidence" value="ECO:0007669"/>
    <property type="project" value="InterPro"/>
</dbReference>
<evidence type="ECO:0000313" key="4">
    <source>
        <dbReference type="WBParaSite" id="PSU_v2.g14684.t1"/>
    </source>
</evidence>
<dbReference type="Proteomes" id="UP000887577">
    <property type="component" value="Unplaced"/>
</dbReference>
<accession>A0A914Y7F8</accession>
<evidence type="ECO:0000313" key="2">
    <source>
        <dbReference type="Proteomes" id="UP000887577"/>
    </source>
</evidence>
<dbReference type="WBParaSite" id="PSU_v2.g14683.t1">
    <property type="protein sequence ID" value="PSU_v2.g14683.t1"/>
    <property type="gene ID" value="PSU_v2.g14683"/>
</dbReference>
<dbReference type="InterPro" id="IPR032199">
    <property type="entry name" value="RMI1_C"/>
</dbReference>
<dbReference type="PANTHER" id="PTHR14790:SF15">
    <property type="entry name" value="RECQ-MEDIATED GENOME INSTABILITY PROTEIN 1"/>
    <property type="match status" value="1"/>
</dbReference>
<protein>
    <submittedName>
        <fullName evidence="3 4">RecQ-mediated genome instability protein 1 C-terminal OB-fold domain-containing protein</fullName>
    </submittedName>
</protein>
<dbReference type="GO" id="GO:0000724">
    <property type="term" value="P:double-strand break repair via homologous recombination"/>
    <property type="evidence" value="ECO:0007669"/>
    <property type="project" value="TreeGrafter"/>
</dbReference>
<dbReference type="AlphaFoldDB" id="A0A914Y7F8"/>
<sequence length="124" mass="14201">MKFSIGSKKVKLTAYLLEILEPFSIEDGEWTMKIRLKDETCDDLKCFVSHQLLCNLIGMTPDEAMAIRKSSNFAKRKEGTERIKTLDVQLQRLDLIFEIEFFAANRATPRIIGLETLSDALQLC</sequence>
<dbReference type="GO" id="GO:0000712">
    <property type="term" value="P:resolution of meiotic recombination intermediates"/>
    <property type="evidence" value="ECO:0007669"/>
    <property type="project" value="TreeGrafter"/>
</dbReference>
<feature type="domain" description="RecQ-mediated genome instability protein 1 C-terminal OB-fold" evidence="1">
    <location>
        <begin position="9"/>
        <end position="118"/>
    </location>
</feature>
<name>A0A914Y7F8_9BILA</name>
<organism evidence="2 3">
    <name type="scientific">Panagrolaimus superbus</name>
    <dbReference type="NCBI Taxonomy" id="310955"/>
    <lineage>
        <taxon>Eukaryota</taxon>
        <taxon>Metazoa</taxon>
        <taxon>Ecdysozoa</taxon>
        <taxon>Nematoda</taxon>
        <taxon>Chromadorea</taxon>
        <taxon>Rhabditida</taxon>
        <taxon>Tylenchina</taxon>
        <taxon>Panagrolaimomorpha</taxon>
        <taxon>Panagrolaimoidea</taxon>
        <taxon>Panagrolaimidae</taxon>
        <taxon>Panagrolaimus</taxon>
    </lineage>
</organism>
<dbReference type="GO" id="GO:0016604">
    <property type="term" value="C:nuclear body"/>
    <property type="evidence" value="ECO:0007669"/>
    <property type="project" value="TreeGrafter"/>
</dbReference>